<dbReference type="PANTHER" id="PTHR44379:SF8">
    <property type="entry name" value="XANTHINE DEHYDROGENASE IRON-SULFUR-BINDING SUBUNIT XDHC-RELATED"/>
    <property type="match status" value="1"/>
</dbReference>
<dbReference type="GO" id="GO:0016491">
    <property type="term" value="F:oxidoreductase activity"/>
    <property type="evidence" value="ECO:0007669"/>
    <property type="project" value="UniProtKB-KW"/>
</dbReference>
<keyword evidence="3" id="KW-0560">Oxidoreductase</keyword>
<keyword evidence="5" id="KW-0411">Iron-sulfur</keyword>
<dbReference type="Gene3D" id="1.10.150.120">
    <property type="entry name" value="[2Fe-2S]-binding domain"/>
    <property type="match status" value="1"/>
</dbReference>
<dbReference type="InterPro" id="IPR002888">
    <property type="entry name" value="2Fe-2S-bd"/>
</dbReference>
<dbReference type="InterPro" id="IPR036884">
    <property type="entry name" value="2Fe-2S-bd_dom_sf"/>
</dbReference>
<dbReference type="AlphaFoldDB" id="A0A7Y9JDF0"/>
<evidence type="ECO:0000256" key="1">
    <source>
        <dbReference type="ARBA" id="ARBA00022714"/>
    </source>
</evidence>
<gene>
    <name evidence="7" type="ORF">BJY14_000813</name>
</gene>
<dbReference type="EMBL" id="JACCBA010000001">
    <property type="protein sequence ID" value="NYD44830.1"/>
    <property type="molecule type" value="Genomic_DNA"/>
</dbReference>
<proteinExistence type="predicted"/>
<accession>A0A7Y9JDF0</accession>
<dbReference type="InterPro" id="IPR012675">
    <property type="entry name" value="Beta-grasp_dom_sf"/>
</dbReference>
<evidence type="ECO:0000259" key="6">
    <source>
        <dbReference type="PROSITE" id="PS51085"/>
    </source>
</evidence>
<dbReference type="SUPFAM" id="SSF47741">
    <property type="entry name" value="CO dehydrogenase ISP C-domain like"/>
    <property type="match status" value="1"/>
</dbReference>
<dbReference type="Pfam" id="PF01799">
    <property type="entry name" value="Fer2_2"/>
    <property type="match status" value="1"/>
</dbReference>
<evidence type="ECO:0000313" key="8">
    <source>
        <dbReference type="Proteomes" id="UP000529783"/>
    </source>
</evidence>
<name>A0A7Y9JDF0_9ACTN</name>
<evidence type="ECO:0000256" key="5">
    <source>
        <dbReference type="ARBA" id="ARBA00023014"/>
    </source>
</evidence>
<keyword evidence="1" id="KW-0001">2Fe-2S</keyword>
<dbReference type="InterPro" id="IPR036010">
    <property type="entry name" value="2Fe-2S_ferredoxin-like_sf"/>
</dbReference>
<evidence type="ECO:0000256" key="4">
    <source>
        <dbReference type="ARBA" id="ARBA00023004"/>
    </source>
</evidence>
<dbReference type="PANTHER" id="PTHR44379">
    <property type="entry name" value="OXIDOREDUCTASE WITH IRON-SULFUR SUBUNIT"/>
    <property type="match status" value="1"/>
</dbReference>
<sequence length="159" mass="16235">MNITVNGQTGDAAAPPGTVLATLLRERFGATSVKLACERGECGACTVLVAGRPRLSCVTPVELVDGEVTTAEGLAEESEDLRAAFADLGAFQCGFCTPGQVVHATALLRAGLPADAERARARARAELSGNICRCTGYAAIVEAVCATARARAGARGDSL</sequence>
<feature type="domain" description="2Fe-2S ferredoxin-type" evidence="6">
    <location>
        <begin position="1"/>
        <end position="74"/>
    </location>
</feature>
<dbReference type="GO" id="GO:0046872">
    <property type="term" value="F:metal ion binding"/>
    <property type="evidence" value="ECO:0007669"/>
    <property type="project" value="UniProtKB-KW"/>
</dbReference>
<dbReference type="Gene3D" id="3.10.20.30">
    <property type="match status" value="1"/>
</dbReference>
<keyword evidence="4" id="KW-0408">Iron</keyword>
<comment type="caution">
    <text evidence="7">The sequence shown here is derived from an EMBL/GenBank/DDBJ whole genome shotgun (WGS) entry which is preliminary data.</text>
</comment>
<dbReference type="GO" id="GO:0051537">
    <property type="term" value="F:2 iron, 2 sulfur cluster binding"/>
    <property type="evidence" value="ECO:0007669"/>
    <property type="project" value="UniProtKB-KW"/>
</dbReference>
<dbReference type="InterPro" id="IPR006058">
    <property type="entry name" value="2Fe2S_fd_BS"/>
</dbReference>
<keyword evidence="8" id="KW-1185">Reference proteome</keyword>
<dbReference type="RefSeq" id="WP_179842352.1">
    <property type="nucleotide sequence ID" value="NZ_BAAASW010000044.1"/>
</dbReference>
<evidence type="ECO:0000256" key="3">
    <source>
        <dbReference type="ARBA" id="ARBA00023002"/>
    </source>
</evidence>
<dbReference type="InterPro" id="IPR001041">
    <property type="entry name" value="2Fe-2S_ferredoxin-type"/>
</dbReference>
<evidence type="ECO:0000256" key="2">
    <source>
        <dbReference type="ARBA" id="ARBA00022723"/>
    </source>
</evidence>
<dbReference type="PROSITE" id="PS00197">
    <property type="entry name" value="2FE2S_FER_1"/>
    <property type="match status" value="1"/>
</dbReference>
<dbReference type="Pfam" id="PF00111">
    <property type="entry name" value="Fer2"/>
    <property type="match status" value="1"/>
</dbReference>
<keyword evidence="2" id="KW-0479">Metal-binding</keyword>
<organism evidence="7 8">
    <name type="scientific">Actinomadura luteofluorescens</name>
    <dbReference type="NCBI Taxonomy" id="46163"/>
    <lineage>
        <taxon>Bacteria</taxon>
        <taxon>Bacillati</taxon>
        <taxon>Actinomycetota</taxon>
        <taxon>Actinomycetes</taxon>
        <taxon>Streptosporangiales</taxon>
        <taxon>Thermomonosporaceae</taxon>
        <taxon>Actinomadura</taxon>
    </lineage>
</organism>
<dbReference type="PROSITE" id="PS51085">
    <property type="entry name" value="2FE2S_FER_2"/>
    <property type="match status" value="1"/>
</dbReference>
<dbReference type="SUPFAM" id="SSF54292">
    <property type="entry name" value="2Fe-2S ferredoxin-like"/>
    <property type="match status" value="1"/>
</dbReference>
<reference evidence="7 8" key="1">
    <citation type="submission" date="2020-07" db="EMBL/GenBank/DDBJ databases">
        <title>Sequencing the genomes of 1000 actinobacteria strains.</title>
        <authorList>
            <person name="Klenk H.-P."/>
        </authorList>
    </citation>
    <scope>NUCLEOTIDE SEQUENCE [LARGE SCALE GENOMIC DNA]</scope>
    <source>
        <strain evidence="7 8">DSM 40398</strain>
    </source>
</reference>
<protein>
    <submittedName>
        <fullName evidence="7">Aerobic-type carbon monoxide dehydrogenase small subunit (CoxS/CutS family)</fullName>
    </submittedName>
</protein>
<dbReference type="Proteomes" id="UP000529783">
    <property type="component" value="Unassembled WGS sequence"/>
</dbReference>
<dbReference type="InterPro" id="IPR051452">
    <property type="entry name" value="Diverse_Oxidoreductases"/>
</dbReference>
<evidence type="ECO:0000313" key="7">
    <source>
        <dbReference type="EMBL" id="NYD44830.1"/>
    </source>
</evidence>